<name>A0AAV1ZAD9_9ARAC</name>
<sequence length="67" mass="7641">MRCARHVDGMESLSIQEKLNQELSEIYTEKIASRSLCPMLATARQTPAGLQCYRPGFNTHPLLSRYK</sequence>
<evidence type="ECO:0000313" key="2">
    <source>
        <dbReference type="Proteomes" id="UP001497382"/>
    </source>
</evidence>
<organism evidence="1 2">
    <name type="scientific">Larinioides sclopetarius</name>
    <dbReference type="NCBI Taxonomy" id="280406"/>
    <lineage>
        <taxon>Eukaryota</taxon>
        <taxon>Metazoa</taxon>
        <taxon>Ecdysozoa</taxon>
        <taxon>Arthropoda</taxon>
        <taxon>Chelicerata</taxon>
        <taxon>Arachnida</taxon>
        <taxon>Araneae</taxon>
        <taxon>Araneomorphae</taxon>
        <taxon>Entelegynae</taxon>
        <taxon>Araneoidea</taxon>
        <taxon>Araneidae</taxon>
        <taxon>Larinioides</taxon>
    </lineage>
</organism>
<gene>
    <name evidence="1" type="ORF">LARSCL_LOCUS4159</name>
</gene>
<protein>
    <submittedName>
        <fullName evidence="1">Uncharacterized protein</fullName>
    </submittedName>
</protein>
<proteinExistence type="predicted"/>
<evidence type="ECO:0000313" key="1">
    <source>
        <dbReference type="EMBL" id="CAL1268422.1"/>
    </source>
</evidence>
<reference evidence="1 2" key="1">
    <citation type="submission" date="2024-04" db="EMBL/GenBank/DDBJ databases">
        <authorList>
            <person name="Rising A."/>
            <person name="Reimegard J."/>
            <person name="Sonavane S."/>
            <person name="Akerstrom W."/>
            <person name="Nylinder S."/>
            <person name="Hedman E."/>
            <person name="Kallberg Y."/>
        </authorList>
    </citation>
    <scope>NUCLEOTIDE SEQUENCE [LARGE SCALE GENOMIC DNA]</scope>
</reference>
<comment type="caution">
    <text evidence="1">The sequence shown here is derived from an EMBL/GenBank/DDBJ whole genome shotgun (WGS) entry which is preliminary data.</text>
</comment>
<accession>A0AAV1ZAD9</accession>
<dbReference type="AlphaFoldDB" id="A0AAV1ZAD9"/>
<dbReference type="Proteomes" id="UP001497382">
    <property type="component" value="Unassembled WGS sequence"/>
</dbReference>
<dbReference type="EMBL" id="CAXIEN010000033">
    <property type="protein sequence ID" value="CAL1268422.1"/>
    <property type="molecule type" value="Genomic_DNA"/>
</dbReference>
<keyword evidence="2" id="KW-1185">Reference proteome</keyword>